<dbReference type="PANTHER" id="PTHR48097">
    <property type="entry name" value="L-THREONINE ALDOLASE-RELATED"/>
    <property type="match status" value="1"/>
</dbReference>
<dbReference type="GO" id="GO:0004793">
    <property type="term" value="F:threonine aldolase activity"/>
    <property type="evidence" value="ECO:0007669"/>
    <property type="project" value="UniProtKB-EC"/>
</dbReference>
<comment type="similarity">
    <text evidence="2">Belongs to the threonine aldolase family.</text>
</comment>
<keyword evidence="5" id="KW-0456">Lyase</keyword>
<dbReference type="NCBIfam" id="NF041359">
    <property type="entry name" value="GntG_guanitoxin"/>
    <property type="match status" value="1"/>
</dbReference>
<keyword evidence="3" id="KW-0663">Pyridoxal phosphate</keyword>
<dbReference type="PANTHER" id="PTHR48097:SF9">
    <property type="entry name" value="L-THREONINE ALDOLASE"/>
    <property type="match status" value="1"/>
</dbReference>
<dbReference type="InterPro" id="IPR015422">
    <property type="entry name" value="PyrdxlP-dep_Trfase_small"/>
</dbReference>
<protein>
    <submittedName>
        <fullName evidence="5">Threonine aldolase</fullName>
        <ecNumber evidence="5">4.1.2.5</ecNumber>
    </submittedName>
</protein>
<name>A0ABT9NSZ7_9ACTN</name>
<feature type="domain" description="Aromatic amino acid beta-eliminating lyase/threonine aldolase" evidence="4">
    <location>
        <begin position="3"/>
        <end position="265"/>
    </location>
</feature>
<comment type="cofactor">
    <cofactor evidence="1">
        <name>pyridoxal 5'-phosphate</name>
        <dbReference type="ChEBI" id="CHEBI:597326"/>
    </cofactor>
</comment>
<accession>A0ABT9NSZ7</accession>
<evidence type="ECO:0000256" key="2">
    <source>
        <dbReference type="ARBA" id="ARBA00006966"/>
    </source>
</evidence>
<dbReference type="EMBL" id="JAUSQM010000001">
    <property type="protein sequence ID" value="MDP9823536.1"/>
    <property type="molecule type" value="Genomic_DNA"/>
</dbReference>
<proteinExistence type="inferred from homology"/>
<dbReference type="Pfam" id="PF01212">
    <property type="entry name" value="Beta_elim_lyase"/>
    <property type="match status" value="1"/>
</dbReference>
<organism evidence="5 6">
    <name type="scientific">Nocardioides massiliensis</name>
    <dbReference type="NCBI Taxonomy" id="1325935"/>
    <lineage>
        <taxon>Bacteria</taxon>
        <taxon>Bacillati</taxon>
        <taxon>Actinomycetota</taxon>
        <taxon>Actinomycetes</taxon>
        <taxon>Propionibacteriales</taxon>
        <taxon>Nocardioidaceae</taxon>
        <taxon>Nocardioides</taxon>
    </lineage>
</organism>
<dbReference type="EC" id="4.1.2.5" evidence="5"/>
<dbReference type="SUPFAM" id="SSF53383">
    <property type="entry name" value="PLP-dependent transferases"/>
    <property type="match status" value="1"/>
</dbReference>
<dbReference type="RefSeq" id="WP_068124860.1">
    <property type="nucleotide sequence ID" value="NZ_CCXJ01000778.2"/>
</dbReference>
<dbReference type="Gene3D" id="3.40.640.10">
    <property type="entry name" value="Type I PLP-dependent aspartate aminotransferase-like (Major domain)"/>
    <property type="match status" value="1"/>
</dbReference>
<reference evidence="5 6" key="1">
    <citation type="submission" date="2023-07" db="EMBL/GenBank/DDBJ databases">
        <title>Sequencing the genomes of 1000 actinobacteria strains.</title>
        <authorList>
            <person name="Klenk H.-P."/>
        </authorList>
    </citation>
    <scope>NUCLEOTIDE SEQUENCE [LARGE SCALE GENOMIC DNA]</scope>
    <source>
        <strain evidence="5 6">GD13</strain>
    </source>
</reference>
<dbReference type="InterPro" id="IPR001597">
    <property type="entry name" value="ArAA_b-elim_lyase/Thr_aldolase"/>
</dbReference>
<evidence type="ECO:0000313" key="6">
    <source>
        <dbReference type="Proteomes" id="UP001240447"/>
    </source>
</evidence>
<dbReference type="InterPro" id="IPR015424">
    <property type="entry name" value="PyrdxlP-dep_Trfase"/>
</dbReference>
<dbReference type="Gene3D" id="3.90.1150.10">
    <property type="entry name" value="Aspartate Aminotransferase, domain 1"/>
    <property type="match status" value="1"/>
</dbReference>
<dbReference type="InterPro" id="IPR023603">
    <property type="entry name" value="Low_specificity_L-TA-like"/>
</dbReference>
<keyword evidence="6" id="KW-1185">Reference proteome</keyword>
<evidence type="ECO:0000256" key="3">
    <source>
        <dbReference type="ARBA" id="ARBA00022898"/>
    </source>
</evidence>
<comment type="caution">
    <text evidence="5">The sequence shown here is derived from an EMBL/GenBank/DDBJ whole genome shotgun (WGS) entry which is preliminary data.</text>
</comment>
<sequence>MIDLRSDTVTRPTPAMREAMARAEVGDDVYGEDPTVRLLEERVAELLGQEAALFTATGSLANVLALQGLVTAGQEVLCAADAHIARAELGVHAAVNGLTTRTWTDGPLALDQIRELFAPDLGPFFVPTAAVSVENTHNFSGGAVLALEDLKALRAWADEHGTRLHLDGARLWNAVAATGVDAATYGGLFDAVAVCLSKGLGAPIGSLVAGSADHIAEARVWRKRLGGGMRQVGVLAAAGLHALDHHRERLADDHEHARLLAESCEIDPDSVATNMVVVPDVDVETFVAVCAAEGVRVGAVGPRTVRLVTHLDVTRDQVELARPVLVRALASSRPTAAGS</sequence>
<evidence type="ECO:0000259" key="4">
    <source>
        <dbReference type="Pfam" id="PF01212"/>
    </source>
</evidence>
<gene>
    <name evidence="5" type="ORF">J2S59_003345</name>
</gene>
<evidence type="ECO:0000313" key="5">
    <source>
        <dbReference type="EMBL" id="MDP9823536.1"/>
    </source>
</evidence>
<dbReference type="Proteomes" id="UP001240447">
    <property type="component" value="Unassembled WGS sequence"/>
</dbReference>
<evidence type="ECO:0000256" key="1">
    <source>
        <dbReference type="ARBA" id="ARBA00001933"/>
    </source>
</evidence>
<dbReference type="InterPro" id="IPR015421">
    <property type="entry name" value="PyrdxlP-dep_Trfase_major"/>
</dbReference>
<dbReference type="PIRSF" id="PIRSF017617">
    <property type="entry name" value="Thr_aldolase"/>
    <property type="match status" value="1"/>
</dbReference>